<dbReference type="PRINTS" id="PR00315">
    <property type="entry name" value="ELONGATNFCT"/>
</dbReference>
<dbReference type="CDD" id="cd01883">
    <property type="entry name" value="EF1_alpha"/>
    <property type="match status" value="1"/>
</dbReference>
<name>A0A915Q7Z2_9BILA</name>
<protein>
    <submittedName>
        <fullName evidence="12">Tr-type G domain-containing protein</fullName>
    </submittedName>
</protein>
<dbReference type="FunFam" id="3.40.50.300:FF:000204">
    <property type="entry name" value="Translation elongation factor Tu"/>
    <property type="match status" value="1"/>
</dbReference>
<keyword evidence="3" id="KW-0963">Cytoplasm</keyword>
<dbReference type="InterPro" id="IPR000795">
    <property type="entry name" value="T_Tr_GTP-bd_dom"/>
</dbReference>
<evidence type="ECO:0000256" key="3">
    <source>
        <dbReference type="ARBA" id="ARBA00022490"/>
    </source>
</evidence>
<evidence type="ECO:0000256" key="6">
    <source>
        <dbReference type="ARBA" id="ARBA00022801"/>
    </source>
</evidence>
<dbReference type="InterPro" id="IPR027417">
    <property type="entry name" value="P-loop_NTPase"/>
</dbReference>
<dbReference type="SUPFAM" id="SSF52540">
    <property type="entry name" value="P-loop containing nucleoside triphosphate hydrolases"/>
    <property type="match status" value="1"/>
</dbReference>
<feature type="domain" description="Tr-type G" evidence="10">
    <location>
        <begin position="252"/>
        <end position="463"/>
    </location>
</feature>
<dbReference type="GO" id="GO:0006412">
    <property type="term" value="P:translation"/>
    <property type="evidence" value="ECO:0007669"/>
    <property type="project" value="UniProtKB-KW"/>
</dbReference>
<dbReference type="PANTHER" id="PTHR23115">
    <property type="entry name" value="TRANSLATION FACTOR"/>
    <property type="match status" value="1"/>
</dbReference>
<dbReference type="GO" id="GO:0005525">
    <property type="term" value="F:GTP binding"/>
    <property type="evidence" value="ECO:0007669"/>
    <property type="project" value="UniProtKB-KW"/>
</dbReference>
<evidence type="ECO:0000256" key="5">
    <source>
        <dbReference type="ARBA" id="ARBA00022741"/>
    </source>
</evidence>
<organism evidence="11 12">
    <name type="scientific">Setaria digitata</name>
    <dbReference type="NCBI Taxonomy" id="48799"/>
    <lineage>
        <taxon>Eukaryota</taxon>
        <taxon>Metazoa</taxon>
        <taxon>Ecdysozoa</taxon>
        <taxon>Nematoda</taxon>
        <taxon>Chromadorea</taxon>
        <taxon>Rhabditida</taxon>
        <taxon>Spirurina</taxon>
        <taxon>Spiruromorpha</taxon>
        <taxon>Filarioidea</taxon>
        <taxon>Setariidae</taxon>
        <taxon>Setaria</taxon>
    </lineage>
</organism>
<dbReference type="InterPro" id="IPR009001">
    <property type="entry name" value="Transl_elong_EF1A/Init_IF2_C"/>
</dbReference>
<evidence type="ECO:0000313" key="11">
    <source>
        <dbReference type="Proteomes" id="UP000887581"/>
    </source>
</evidence>
<dbReference type="Proteomes" id="UP000887581">
    <property type="component" value="Unplaced"/>
</dbReference>
<dbReference type="CDD" id="cd04093">
    <property type="entry name" value="HBS1_C_III"/>
    <property type="match status" value="1"/>
</dbReference>
<evidence type="ECO:0000256" key="7">
    <source>
        <dbReference type="ARBA" id="ARBA00022917"/>
    </source>
</evidence>
<evidence type="ECO:0000256" key="8">
    <source>
        <dbReference type="ARBA" id="ARBA00023134"/>
    </source>
</evidence>
<evidence type="ECO:0000256" key="1">
    <source>
        <dbReference type="ARBA" id="ARBA00004496"/>
    </source>
</evidence>
<evidence type="ECO:0000256" key="4">
    <source>
        <dbReference type="ARBA" id="ARBA00022553"/>
    </source>
</evidence>
<dbReference type="Pfam" id="PF22594">
    <property type="entry name" value="GTP-eEF1A_C"/>
    <property type="match status" value="1"/>
</dbReference>
<sequence length="671" mass="74458">MRIRRKDAKSETKNEVSARNCQDAISKYNAGILATLIISPRKVDVAHPRNDLYVFDEVLLTEHSKLMLIKSISTLRSTERDDADDDEFHRYSISTDDEGVPSGAEEYIYKRSQTNSSSHKAGFCISDFIVEEDHSELVNDVIDDSGDSYFSTVYVQGLQKEGIEKEIRLQEQVIKREAEKADTNDNGGQLSEVSRIEKLQLSEDVEKKMRGNKSSNQMLKASSSSRRLAALNDARSAVMQSPRSKQPFQEIKPIVNVVIVGHVDAGKSTLIGHLLYQVGRVDERTMHKYKQESAKTGKGSFAYAWILDDTQEERQRGVTMDIARTAFETEHRKIFVLDAPGHKDFIPNMITGAAEADAGILVINATRGEFETGFDQGGQTREHAILLRSLGVGELLVAVNKMDTVDWSQQRYDELCATLKTFLRKQTGYLSIRFVPLSGLDGINLTKAPSDSHPLHNELQAPLRSEDRHFRAVINDIYKATASALSVSIKIEAGFIENGEKIYIMPNADPVIIKGIVVEASSRNGIGFAGDQATVILSPVSNIEPDSISVGYVLCRGGQECLIPGKKYLVRIVVFDIVVPIMRGTKAELFAHSLCEPCTITLLKSELNKSTGEVIREKPRALTKNMSGTVEIRTERAVSLERYSECKALGRVTLRFAGQTAAAGIIEERLD</sequence>
<keyword evidence="4" id="KW-0597">Phosphoprotein</keyword>
<keyword evidence="8" id="KW-0342">GTP-binding</keyword>
<evidence type="ECO:0000313" key="12">
    <source>
        <dbReference type="WBParaSite" id="sdigi.contig9.g1004.t1"/>
    </source>
</evidence>
<comment type="catalytic activity">
    <reaction evidence="9">
        <text>GTP + H2O = GDP + phosphate + H(+)</text>
        <dbReference type="Rhea" id="RHEA:19669"/>
        <dbReference type="ChEBI" id="CHEBI:15377"/>
        <dbReference type="ChEBI" id="CHEBI:15378"/>
        <dbReference type="ChEBI" id="CHEBI:37565"/>
        <dbReference type="ChEBI" id="CHEBI:43474"/>
        <dbReference type="ChEBI" id="CHEBI:58189"/>
    </reaction>
    <physiologicalReaction direction="left-to-right" evidence="9">
        <dbReference type="Rhea" id="RHEA:19670"/>
    </physiologicalReaction>
</comment>
<evidence type="ECO:0000259" key="10">
    <source>
        <dbReference type="PROSITE" id="PS51722"/>
    </source>
</evidence>
<keyword evidence="7" id="KW-0648">Protein biosynthesis</keyword>
<reference evidence="12" key="1">
    <citation type="submission" date="2022-11" db="UniProtKB">
        <authorList>
            <consortium name="WormBaseParasite"/>
        </authorList>
    </citation>
    <scope>IDENTIFICATION</scope>
</reference>
<comment type="subcellular location">
    <subcellularLocation>
        <location evidence="1">Cytoplasm</location>
    </subcellularLocation>
</comment>
<dbReference type="PROSITE" id="PS51722">
    <property type="entry name" value="G_TR_2"/>
    <property type="match status" value="1"/>
</dbReference>
<keyword evidence="11" id="KW-1185">Reference proteome</keyword>
<dbReference type="WBParaSite" id="sdigi.contig9.g1004.t1">
    <property type="protein sequence ID" value="sdigi.contig9.g1004.t1"/>
    <property type="gene ID" value="sdigi.contig9.g1004"/>
</dbReference>
<proteinExistence type="inferred from homology"/>
<dbReference type="AlphaFoldDB" id="A0A915Q7Z2"/>
<dbReference type="InterPro" id="IPR050100">
    <property type="entry name" value="TRAFAC_GTPase_members"/>
</dbReference>
<dbReference type="GO" id="GO:0003924">
    <property type="term" value="F:GTPase activity"/>
    <property type="evidence" value="ECO:0007669"/>
    <property type="project" value="InterPro"/>
</dbReference>
<evidence type="ECO:0000256" key="9">
    <source>
        <dbReference type="ARBA" id="ARBA00049117"/>
    </source>
</evidence>
<dbReference type="Gene3D" id="3.40.50.300">
    <property type="entry name" value="P-loop containing nucleotide triphosphate hydrolases"/>
    <property type="match status" value="1"/>
</dbReference>
<dbReference type="SUPFAM" id="SSF50447">
    <property type="entry name" value="Translation proteins"/>
    <property type="match status" value="1"/>
</dbReference>
<dbReference type="Gene3D" id="2.40.30.10">
    <property type="entry name" value="Translation factors"/>
    <property type="match status" value="2"/>
</dbReference>
<keyword evidence="6" id="KW-0378">Hydrolase</keyword>
<dbReference type="InterPro" id="IPR009000">
    <property type="entry name" value="Transl_B-barrel_sf"/>
</dbReference>
<dbReference type="Pfam" id="PF00009">
    <property type="entry name" value="GTP_EFTU"/>
    <property type="match status" value="1"/>
</dbReference>
<comment type="similarity">
    <text evidence="2">Belongs to the TRAFAC class translation factor GTPase superfamily. Classic translation factor GTPase family. EF-Tu/EF-1A subfamily.</text>
</comment>
<evidence type="ECO:0000256" key="2">
    <source>
        <dbReference type="ARBA" id="ARBA00007249"/>
    </source>
</evidence>
<dbReference type="GO" id="GO:0005737">
    <property type="term" value="C:cytoplasm"/>
    <property type="evidence" value="ECO:0007669"/>
    <property type="project" value="UniProtKB-SubCell"/>
</dbReference>
<dbReference type="SUPFAM" id="SSF50465">
    <property type="entry name" value="EF-Tu/eEF-1alpha/eIF2-gamma C-terminal domain"/>
    <property type="match status" value="1"/>
</dbReference>
<dbReference type="InterPro" id="IPR054696">
    <property type="entry name" value="GTP-eEF1A_C"/>
</dbReference>
<keyword evidence="5" id="KW-0547">Nucleotide-binding</keyword>
<accession>A0A915Q7Z2</accession>